<dbReference type="OrthoDB" id="42919at2759"/>
<reference evidence="2 3" key="1">
    <citation type="submission" date="2016-03" db="EMBL/GenBank/DDBJ databases">
        <authorList>
            <person name="Ploux O."/>
        </authorList>
    </citation>
    <scope>NUCLEOTIDE SEQUENCE [LARGE SCALE GENOMIC DNA]</scope>
    <source>
        <strain evidence="2 3">URUG2</strain>
    </source>
</reference>
<feature type="domain" description="Stress-response A/B barrel" evidence="1">
    <location>
        <begin position="3"/>
        <end position="98"/>
    </location>
</feature>
<gene>
    <name evidence="2" type="ORF">RCC_09480</name>
</gene>
<dbReference type="PANTHER" id="PTHR37832:SF1">
    <property type="entry name" value="STRESS-RESPONSE A_B BARREL DOMAIN-CONTAINING PROTEIN"/>
    <property type="match status" value="1"/>
</dbReference>
<dbReference type="PROSITE" id="PS51502">
    <property type="entry name" value="S_R_A_B_BARREL"/>
    <property type="match status" value="1"/>
</dbReference>
<dbReference type="EMBL" id="FJUY01000018">
    <property type="protein sequence ID" value="CZT23766.1"/>
    <property type="molecule type" value="Genomic_DNA"/>
</dbReference>
<dbReference type="Pfam" id="PF07876">
    <property type="entry name" value="Dabb"/>
    <property type="match status" value="1"/>
</dbReference>
<proteinExistence type="predicted"/>
<dbReference type="InterPro" id="IPR011008">
    <property type="entry name" value="Dimeric_a/b-barrel"/>
</dbReference>
<sequence>MTVYHIVLFKLKPGTPAEKVEEIKAAGYAMVGQVPGLSRIDFAPPLESTAHRSKGYDLGLVAILEKPEDVAVYAAHPAHVKVNGLREAITEDALAYDLVF</sequence>
<dbReference type="RefSeq" id="XP_023630490.1">
    <property type="nucleotide sequence ID" value="XM_023774722.1"/>
</dbReference>
<name>A0A2D3V318_9PEZI</name>
<dbReference type="SUPFAM" id="SSF54909">
    <property type="entry name" value="Dimeric alpha+beta barrel"/>
    <property type="match status" value="1"/>
</dbReference>
<dbReference type="SMART" id="SM00886">
    <property type="entry name" value="Dabb"/>
    <property type="match status" value="1"/>
</dbReference>
<dbReference type="PANTHER" id="PTHR37832">
    <property type="entry name" value="BLL2683 PROTEIN"/>
    <property type="match status" value="1"/>
</dbReference>
<dbReference type="STRING" id="112498.A0A2D3V318"/>
<evidence type="ECO:0000313" key="3">
    <source>
        <dbReference type="Proteomes" id="UP000225277"/>
    </source>
</evidence>
<dbReference type="AlphaFoldDB" id="A0A2D3V318"/>
<accession>A0A2D3V318</accession>
<keyword evidence="3" id="KW-1185">Reference proteome</keyword>
<evidence type="ECO:0000259" key="1">
    <source>
        <dbReference type="PROSITE" id="PS51502"/>
    </source>
</evidence>
<dbReference type="GeneID" id="35604551"/>
<dbReference type="Proteomes" id="UP000225277">
    <property type="component" value="Unassembled WGS sequence"/>
</dbReference>
<evidence type="ECO:0000313" key="2">
    <source>
        <dbReference type="EMBL" id="CZT23766.1"/>
    </source>
</evidence>
<dbReference type="Gene3D" id="3.30.70.100">
    <property type="match status" value="1"/>
</dbReference>
<dbReference type="InterPro" id="IPR013097">
    <property type="entry name" value="Dabb"/>
</dbReference>
<protein>
    <recommendedName>
        <fullName evidence="1">Stress-response A/B barrel domain-containing protein</fullName>
    </recommendedName>
</protein>
<organism evidence="2 3">
    <name type="scientific">Ramularia collo-cygni</name>
    <dbReference type="NCBI Taxonomy" id="112498"/>
    <lineage>
        <taxon>Eukaryota</taxon>
        <taxon>Fungi</taxon>
        <taxon>Dikarya</taxon>
        <taxon>Ascomycota</taxon>
        <taxon>Pezizomycotina</taxon>
        <taxon>Dothideomycetes</taxon>
        <taxon>Dothideomycetidae</taxon>
        <taxon>Mycosphaerellales</taxon>
        <taxon>Mycosphaerellaceae</taxon>
        <taxon>Ramularia</taxon>
    </lineage>
</organism>